<evidence type="ECO:0000313" key="2">
    <source>
        <dbReference type="Proteomes" id="UP001209878"/>
    </source>
</evidence>
<gene>
    <name evidence="1" type="ORF">NP493_1004g00026</name>
</gene>
<accession>A0AAD9KIN1</accession>
<organism evidence="1 2">
    <name type="scientific">Ridgeia piscesae</name>
    <name type="common">Tubeworm</name>
    <dbReference type="NCBI Taxonomy" id="27915"/>
    <lineage>
        <taxon>Eukaryota</taxon>
        <taxon>Metazoa</taxon>
        <taxon>Spiralia</taxon>
        <taxon>Lophotrochozoa</taxon>
        <taxon>Annelida</taxon>
        <taxon>Polychaeta</taxon>
        <taxon>Sedentaria</taxon>
        <taxon>Canalipalpata</taxon>
        <taxon>Sabellida</taxon>
        <taxon>Siboglinidae</taxon>
        <taxon>Ridgeia</taxon>
    </lineage>
</organism>
<proteinExistence type="predicted"/>
<reference evidence="1" key="1">
    <citation type="journal article" date="2023" name="Mol. Biol. Evol.">
        <title>Third-Generation Sequencing Reveals the Adaptive Role of the Epigenome in Three Deep-Sea Polychaetes.</title>
        <authorList>
            <person name="Perez M."/>
            <person name="Aroh O."/>
            <person name="Sun Y."/>
            <person name="Lan Y."/>
            <person name="Juniper S.K."/>
            <person name="Young C.R."/>
            <person name="Angers B."/>
            <person name="Qian P.Y."/>
        </authorList>
    </citation>
    <scope>NUCLEOTIDE SEQUENCE</scope>
    <source>
        <strain evidence="1">R07B-5</strain>
    </source>
</reference>
<name>A0AAD9KIN1_RIDPI</name>
<dbReference type="Proteomes" id="UP001209878">
    <property type="component" value="Unassembled WGS sequence"/>
</dbReference>
<comment type="caution">
    <text evidence="1">The sequence shown here is derived from an EMBL/GenBank/DDBJ whole genome shotgun (WGS) entry which is preliminary data.</text>
</comment>
<protein>
    <submittedName>
        <fullName evidence="1">Uncharacterized protein</fullName>
    </submittedName>
</protein>
<evidence type="ECO:0000313" key="1">
    <source>
        <dbReference type="EMBL" id="KAK2171845.1"/>
    </source>
</evidence>
<dbReference type="EMBL" id="JAODUO010001018">
    <property type="protein sequence ID" value="KAK2171845.1"/>
    <property type="molecule type" value="Genomic_DNA"/>
</dbReference>
<sequence length="127" mass="14379">MSVSSREHKVVAIQSIFRNNFCLYKTITEKSHLFQTNTTHTPKTLVNATFRLNITEEILPIQRDIRVAFRANFYMLITGVVASTTDHSTLHPLLSSEVMTFSTASYHRLMGSSKIVTTITTNKTLTI</sequence>
<dbReference type="AlphaFoldDB" id="A0AAD9KIN1"/>
<keyword evidence="2" id="KW-1185">Reference proteome</keyword>